<protein>
    <recommendedName>
        <fullName evidence="4">Initiator binding domain-containing protein</fullName>
    </recommendedName>
</protein>
<sequence length="266" mass="31405">MQNITILYLKDSHASYTPASDQTRKNRDKINNKIRELGNKYFNVKAIFDQLSLRRDHLYIKGKELVEIYKDLKPGLTIQTQSCRMKEALYCWYAEHFYQEIHEPIFLEFLKKETSTDQTKKTNYIKKKVAKSNINKDKKMENIKINNNFNNIVDNNNPSQKAQNIYQKNTFKDFQEDNYAQIENVSTNSQIPFPQKEEQKQEHNTGEFQKNLGSDSSLLSDHPKNDYDEISTNDENIIQSFFEGFEMPNGDGFNFDINDIFFFNPQ</sequence>
<evidence type="ECO:0008006" key="4">
    <source>
        <dbReference type="Google" id="ProtNLM"/>
    </source>
</evidence>
<evidence type="ECO:0000313" key="3">
    <source>
        <dbReference type="Proteomes" id="UP001470230"/>
    </source>
</evidence>
<feature type="compositionally biased region" description="Basic and acidic residues" evidence="1">
    <location>
        <begin position="195"/>
        <end position="205"/>
    </location>
</feature>
<name>A0ABR2H1X0_9EUKA</name>
<organism evidence="2 3">
    <name type="scientific">Tritrichomonas musculus</name>
    <dbReference type="NCBI Taxonomy" id="1915356"/>
    <lineage>
        <taxon>Eukaryota</taxon>
        <taxon>Metamonada</taxon>
        <taxon>Parabasalia</taxon>
        <taxon>Tritrichomonadida</taxon>
        <taxon>Tritrichomonadidae</taxon>
        <taxon>Tritrichomonas</taxon>
    </lineage>
</organism>
<dbReference type="EMBL" id="JAPFFF010000048">
    <property type="protein sequence ID" value="KAK8840205.1"/>
    <property type="molecule type" value="Genomic_DNA"/>
</dbReference>
<evidence type="ECO:0000313" key="2">
    <source>
        <dbReference type="EMBL" id="KAK8840205.1"/>
    </source>
</evidence>
<feature type="compositionally biased region" description="Polar residues" evidence="1">
    <location>
        <begin position="206"/>
        <end position="219"/>
    </location>
</feature>
<comment type="caution">
    <text evidence="2">The sequence shown here is derived from an EMBL/GenBank/DDBJ whole genome shotgun (WGS) entry which is preliminary data.</text>
</comment>
<keyword evidence="3" id="KW-1185">Reference proteome</keyword>
<proteinExistence type="predicted"/>
<evidence type="ECO:0000256" key="1">
    <source>
        <dbReference type="SAM" id="MobiDB-lite"/>
    </source>
</evidence>
<dbReference type="Proteomes" id="UP001470230">
    <property type="component" value="Unassembled WGS sequence"/>
</dbReference>
<feature type="region of interest" description="Disordered" evidence="1">
    <location>
        <begin position="188"/>
        <end position="230"/>
    </location>
</feature>
<gene>
    <name evidence="2" type="ORF">M9Y10_031149</name>
</gene>
<accession>A0ABR2H1X0</accession>
<reference evidence="2 3" key="1">
    <citation type="submission" date="2024-04" db="EMBL/GenBank/DDBJ databases">
        <title>Tritrichomonas musculus Genome.</title>
        <authorList>
            <person name="Alves-Ferreira E."/>
            <person name="Grigg M."/>
            <person name="Lorenzi H."/>
            <person name="Galac M."/>
        </authorList>
    </citation>
    <scope>NUCLEOTIDE SEQUENCE [LARGE SCALE GENOMIC DNA]</scope>
    <source>
        <strain evidence="2 3">EAF2021</strain>
    </source>
</reference>